<dbReference type="NCBIfam" id="NF007233">
    <property type="entry name" value="PRK09653.1"/>
    <property type="match status" value="1"/>
</dbReference>
<protein>
    <recommendedName>
        <fullName evidence="6">Phosphate acetyltransferase</fullName>
        <ecNumber evidence="5">2.3.1.8</ecNumber>
    </recommendedName>
    <alternativeName>
        <fullName evidence="10">Phosphotransacetylase</fullName>
    </alternativeName>
</protein>
<evidence type="ECO:0000256" key="7">
    <source>
        <dbReference type="ARBA" id="ARBA00022490"/>
    </source>
</evidence>
<gene>
    <name evidence="13" type="ORF">WJX84_009436</name>
</gene>
<evidence type="ECO:0000256" key="5">
    <source>
        <dbReference type="ARBA" id="ARBA00012707"/>
    </source>
</evidence>
<dbReference type="InterPro" id="IPR004614">
    <property type="entry name" value="P_AcTrfase"/>
</dbReference>
<dbReference type="Gene3D" id="3.40.50.10750">
    <property type="entry name" value="Isocitrate/Isopropylmalate dehydrogenase-like"/>
    <property type="match status" value="1"/>
</dbReference>
<dbReference type="AlphaFoldDB" id="A0AAW1SEC3"/>
<dbReference type="Gene3D" id="3.40.50.10950">
    <property type="match status" value="1"/>
</dbReference>
<comment type="similarity">
    <text evidence="3">In the C-terminal section; belongs to the phosphate acetyltransferase and butyryltransferase family.</text>
</comment>
<dbReference type="SUPFAM" id="SSF52540">
    <property type="entry name" value="P-loop containing nucleoside triphosphate hydrolases"/>
    <property type="match status" value="1"/>
</dbReference>
<keyword evidence="7" id="KW-0963">Cytoplasm</keyword>
<evidence type="ECO:0000256" key="9">
    <source>
        <dbReference type="ARBA" id="ARBA00023315"/>
    </source>
</evidence>
<dbReference type="NCBIfam" id="TIGR00651">
    <property type="entry name" value="pta"/>
    <property type="match status" value="1"/>
</dbReference>
<evidence type="ECO:0000256" key="1">
    <source>
        <dbReference type="ARBA" id="ARBA00004496"/>
    </source>
</evidence>
<dbReference type="InterPro" id="IPR028979">
    <property type="entry name" value="Ser_kin/Pase_Hpr-like_N_sf"/>
</dbReference>
<comment type="similarity">
    <text evidence="4">In the N-terminal section; belongs to the CobB/CobQ family.</text>
</comment>
<proteinExistence type="inferred from homology"/>
<evidence type="ECO:0000256" key="10">
    <source>
        <dbReference type="ARBA" id="ARBA00031108"/>
    </source>
</evidence>
<evidence type="ECO:0000313" key="13">
    <source>
        <dbReference type="EMBL" id="KAK9843941.1"/>
    </source>
</evidence>
<keyword evidence="9" id="KW-0012">Acyltransferase</keyword>
<dbReference type="PIRSF" id="PIRSF006107">
    <property type="entry name" value="PhpActrans_proteobac"/>
    <property type="match status" value="1"/>
</dbReference>
<dbReference type="GO" id="GO:0008959">
    <property type="term" value="F:phosphate acetyltransferase activity"/>
    <property type="evidence" value="ECO:0007669"/>
    <property type="project" value="UniProtKB-EC"/>
</dbReference>
<accession>A0AAW1SEC3</accession>
<dbReference type="NCBIfam" id="NF004167">
    <property type="entry name" value="PRK05632.1"/>
    <property type="match status" value="1"/>
</dbReference>
<evidence type="ECO:0000256" key="4">
    <source>
        <dbReference type="ARBA" id="ARBA00009786"/>
    </source>
</evidence>
<dbReference type="Pfam" id="PF13500">
    <property type="entry name" value="AAA_26"/>
    <property type="match status" value="1"/>
</dbReference>
<dbReference type="EC" id="2.3.1.8" evidence="5"/>
<dbReference type="InterPro" id="IPR050500">
    <property type="entry name" value="Phos_Acetyltrans/Butyryltrans"/>
</dbReference>
<comment type="caution">
    <text evidence="13">The sequence shown here is derived from an EMBL/GenBank/DDBJ whole genome shotgun (WGS) entry which is preliminary data.</text>
</comment>
<reference evidence="13 14" key="1">
    <citation type="journal article" date="2024" name="Nat. Commun.">
        <title>Phylogenomics reveals the evolutionary origins of lichenization in chlorophyte algae.</title>
        <authorList>
            <person name="Puginier C."/>
            <person name="Libourel C."/>
            <person name="Otte J."/>
            <person name="Skaloud P."/>
            <person name="Haon M."/>
            <person name="Grisel S."/>
            <person name="Petersen M."/>
            <person name="Berrin J.G."/>
            <person name="Delaux P.M."/>
            <person name="Dal Grande F."/>
            <person name="Keller J."/>
        </authorList>
    </citation>
    <scope>NUCLEOTIDE SEQUENCE [LARGE SCALE GENOMIC DNA]</scope>
    <source>
        <strain evidence="13 14">SAG 2523</strain>
    </source>
</reference>
<evidence type="ECO:0000256" key="8">
    <source>
        <dbReference type="ARBA" id="ARBA00022679"/>
    </source>
</evidence>
<dbReference type="Proteomes" id="UP001485043">
    <property type="component" value="Unassembled WGS sequence"/>
</dbReference>
<organism evidence="13 14">
    <name type="scientific">Apatococcus fuscideae</name>
    <dbReference type="NCBI Taxonomy" id="2026836"/>
    <lineage>
        <taxon>Eukaryota</taxon>
        <taxon>Viridiplantae</taxon>
        <taxon>Chlorophyta</taxon>
        <taxon>core chlorophytes</taxon>
        <taxon>Trebouxiophyceae</taxon>
        <taxon>Chlorellales</taxon>
        <taxon>Chlorellaceae</taxon>
        <taxon>Apatococcus</taxon>
    </lineage>
</organism>
<dbReference type="Gene3D" id="3.40.50.300">
    <property type="entry name" value="P-loop containing nucleotide triphosphate hydrolases"/>
    <property type="match status" value="1"/>
</dbReference>
<dbReference type="SUPFAM" id="SSF75138">
    <property type="entry name" value="HprK N-terminal domain-like"/>
    <property type="match status" value="1"/>
</dbReference>
<comment type="subcellular location">
    <subcellularLocation>
        <location evidence="1">Cytoplasm</location>
    </subcellularLocation>
</comment>
<dbReference type="GO" id="GO:0005737">
    <property type="term" value="C:cytoplasm"/>
    <property type="evidence" value="ECO:0007669"/>
    <property type="project" value="UniProtKB-SubCell"/>
</dbReference>
<keyword evidence="14" id="KW-1185">Reference proteome</keyword>
<evidence type="ECO:0000256" key="6">
    <source>
        <dbReference type="ARBA" id="ARBA00021528"/>
    </source>
</evidence>
<name>A0AAW1SEC3_9CHLO</name>
<dbReference type="SUPFAM" id="SSF53659">
    <property type="entry name" value="Isocitrate/Isopropylmalate dehydrogenase-like"/>
    <property type="match status" value="1"/>
</dbReference>
<sequence length="752" mass="79910">MLGLRACRTVLNNPIAYRLSTARLLSEQVSADGTDAIYIANVEGRRNNSPILLGLIDYLERTSASNIGFFQPVAESPFPHSITGLPRHVELLHNALKLKRDPQDMSAMSAQDAIKLLAVGNWNEMLDQVITSYQQYKKGHDLVILEGISRGGAGLVNTMELNARVASAIGTPVMMALDARSDSTAESLVNSALIARQGLIRNQAKVMGLILNKVSTANGAQLEKDIRAGLKDIGLPVFGALPRDPLLSSVRLDEIKAALGAKLVYGPEDAVLDSAVSEVIVATGSVDELLGQLAASRSRSLVVTSQDRTDVLLAVAAARLLGSTLPISGIVLTSAGSARSEAAESALRVCYGGQEGSSHLPLPVLSVDMPAYDALQAMSKASAAILPTSHAKIEQSKLLFERHVDAEALATELAAPRDQRLTPKMFMHQIMQQCLEKPQNIVLPEGMDKRVLAAAAEIATKKLANITILGKPESIETEARRLGLDLSACTIIDHTESLDIERYIEALVEARKHKGLTPEQARDSLADPNAFGVMMVQTGDMDGMVSGAAHTTAATIRPALMVLRGPESPLVSSVFLMCLPHKVLVYGDCAVNVSPTAEQLAQIAVTSADTARAFGLEPRVAMLSYSTGTSGTGPEVERVAEAVKIAKQMRPELMLEGPIQYDAAVDPTIAAAKIKEPSDVAGQANVCIFPDLNTGNNTYKAVQQSTGAIAMGPIMQGFVKPVNDLSRGCTINDIINTVACTSMQSLGVKGER</sequence>
<evidence type="ECO:0000259" key="12">
    <source>
        <dbReference type="Pfam" id="PF07085"/>
    </source>
</evidence>
<dbReference type="PANTHER" id="PTHR43356:SF3">
    <property type="entry name" value="PHOSPHATE ACETYLTRANSFERASE"/>
    <property type="match status" value="1"/>
</dbReference>
<dbReference type="PANTHER" id="PTHR43356">
    <property type="entry name" value="PHOSPHATE ACETYLTRANSFERASE"/>
    <property type="match status" value="1"/>
</dbReference>
<dbReference type="Pfam" id="PF07085">
    <property type="entry name" value="DRTGG"/>
    <property type="match status" value="1"/>
</dbReference>
<dbReference type="Gene3D" id="3.40.1390.20">
    <property type="entry name" value="HprK N-terminal domain-like"/>
    <property type="match status" value="1"/>
</dbReference>
<dbReference type="Pfam" id="PF01515">
    <property type="entry name" value="PTA_PTB"/>
    <property type="match status" value="1"/>
</dbReference>
<dbReference type="InterPro" id="IPR010766">
    <property type="entry name" value="DRTGG"/>
</dbReference>
<keyword evidence="8" id="KW-0808">Transferase</keyword>
<dbReference type="InterPro" id="IPR042112">
    <property type="entry name" value="P_AcTrfase_dom2"/>
</dbReference>
<comment type="pathway">
    <text evidence="2">Metabolic intermediate biosynthesis; acetyl-CoA biosynthesis; acetyl-CoA from acetate: step 2/2.</text>
</comment>
<evidence type="ECO:0000313" key="14">
    <source>
        <dbReference type="Proteomes" id="UP001485043"/>
    </source>
</evidence>
<dbReference type="InterPro" id="IPR002505">
    <property type="entry name" value="PTA_PTB"/>
</dbReference>
<dbReference type="InterPro" id="IPR042113">
    <property type="entry name" value="P_AcTrfase_dom1"/>
</dbReference>
<dbReference type="InterPro" id="IPR027417">
    <property type="entry name" value="P-loop_NTPase"/>
</dbReference>
<evidence type="ECO:0000259" key="11">
    <source>
        <dbReference type="Pfam" id="PF01515"/>
    </source>
</evidence>
<feature type="domain" description="Phosphate acetyl/butaryl transferase" evidence="11">
    <location>
        <begin position="425"/>
        <end position="741"/>
    </location>
</feature>
<dbReference type="EMBL" id="JALJOV010001652">
    <property type="protein sequence ID" value="KAK9843941.1"/>
    <property type="molecule type" value="Genomic_DNA"/>
</dbReference>
<feature type="domain" description="DRTGG" evidence="12">
    <location>
        <begin position="254"/>
        <end position="379"/>
    </location>
</feature>
<dbReference type="InterPro" id="IPR016475">
    <property type="entry name" value="P-Actrans_bac"/>
</dbReference>
<evidence type="ECO:0000256" key="3">
    <source>
        <dbReference type="ARBA" id="ARBA00008756"/>
    </source>
</evidence>
<evidence type="ECO:0000256" key="2">
    <source>
        <dbReference type="ARBA" id="ARBA00004989"/>
    </source>
</evidence>